<feature type="transmembrane region" description="Helical" evidence="5">
    <location>
        <begin position="28"/>
        <end position="48"/>
    </location>
</feature>
<dbReference type="Gene3D" id="1.20.1250.20">
    <property type="entry name" value="MFS general substrate transporter like domains"/>
    <property type="match status" value="1"/>
</dbReference>
<evidence type="ECO:0000259" key="6">
    <source>
        <dbReference type="PROSITE" id="PS50850"/>
    </source>
</evidence>
<dbReference type="InterPro" id="IPR050549">
    <property type="entry name" value="MFS_Trehalose_Transporter"/>
</dbReference>
<evidence type="ECO:0000256" key="3">
    <source>
        <dbReference type="ARBA" id="ARBA00022989"/>
    </source>
</evidence>
<keyword evidence="4 5" id="KW-0472">Membrane</keyword>
<evidence type="ECO:0000313" key="7">
    <source>
        <dbReference type="EMBL" id="KAJ8916731.1"/>
    </source>
</evidence>
<accession>A0AAV8VRY8</accession>
<dbReference type="PANTHER" id="PTHR48021:SF39">
    <property type="entry name" value="MAJOR FACILITATOR SUPERFAMILY (MFS) PROFILE DOMAIN-CONTAINING PROTEIN"/>
    <property type="match status" value="1"/>
</dbReference>
<organism evidence="7 8">
    <name type="scientific">Exocentrus adspersus</name>
    <dbReference type="NCBI Taxonomy" id="1586481"/>
    <lineage>
        <taxon>Eukaryota</taxon>
        <taxon>Metazoa</taxon>
        <taxon>Ecdysozoa</taxon>
        <taxon>Arthropoda</taxon>
        <taxon>Hexapoda</taxon>
        <taxon>Insecta</taxon>
        <taxon>Pterygota</taxon>
        <taxon>Neoptera</taxon>
        <taxon>Endopterygota</taxon>
        <taxon>Coleoptera</taxon>
        <taxon>Polyphaga</taxon>
        <taxon>Cucujiformia</taxon>
        <taxon>Chrysomeloidea</taxon>
        <taxon>Cerambycidae</taxon>
        <taxon>Lamiinae</taxon>
        <taxon>Acanthocinini</taxon>
        <taxon>Exocentrus</taxon>
    </lineage>
</organism>
<feature type="transmembrane region" description="Helical" evidence="5">
    <location>
        <begin position="189"/>
        <end position="211"/>
    </location>
</feature>
<dbReference type="InterPro" id="IPR020846">
    <property type="entry name" value="MFS_dom"/>
</dbReference>
<evidence type="ECO:0000256" key="5">
    <source>
        <dbReference type="SAM" id="Phobius"/>
    </source>
</evidence>
<evidence type="ECO:0000256" key="2">
    <source>
        <dbReference type="ARBA" id="ARBA00022692"/>
    </source>
</evidence>
<comment type="subcellular location">
    <subcellularLocation>
        <location evidence="1">Membrane</location>
        <topology evidence="1">Multi-pass membrane protein</topology>
    </subcellularLocation>
</comment>
<feature type="transmembrane region" description="Helical" evidence="5">
    <location>
        <begin position="245"/>
        <end position="269"/>
    </location>
</feature>
<dbReference type="SUPFAM" id="SSF103473">
    <property type="entry name" value="MFS general substrate transporter"/>
    <property type="match status" value="1"/>
</dbReference>
<feature type="transmembrane region" description="Helical" evidence="5">
    <location>
        <begin position="314"/>
        <end position="332"/>
    </location>
</feature>
<dbReference type="GO" id="GO:0016020">
    <property type="term" value="C:membrane"/>
    <property type="evidence" value="ECO:0007669"/>
    <property type="project" value="UniProtKB-SubCell"/>
</dbReference>
<keyword evidence="2 5" id="KW-0812">Transmembrane</keyword>
<name>A0AAV8VRY8_9CUCU</name>
<comment type="caution">
    <text evidence="7">The sequence shown here is derived from an EMBL/GenBank/DDBJ whole genome shotgun (WGS) entry which is preliminary data.</text>
</comment>
<dbReference type="PANTHER" id="PTHR48021">
    <property type="match status" value="1"/>
</dbReference>
<reference evidence="7 8" key="1">
    <citation type="journal article" date="2023" name="Insect Mol. Biol.">
        <title>Genome sequencing provides insights into the evolution of gene families encoding plant cell wall-degrading enzymes in longhorned beetles.</title>
        <authorList>
            <person name="Shin N.R."/>
            <person name="Okamura Y."/>
            <person name="Kirsch R."/>
            <person name="Pauchet Y."/>
        </authorList>
    </citation>
    <scope>NUCLEOTIDE SEQUENCE [LARGE SCALE GENOMIC DNA]</scope>
    <source>
        <strain evidence="7">EAD_L_NR</strain>
    </source>
</reference>
<dbReference type="Pfam" id="PF00083">
    <property type="entry name" value="Sugar_tr"/>
    <property type="match status" value="1"/>
</dbReference>
<evidence type="ECO:0000256" key="4">
    <source>
        <dbReference type="ARBA" id="ARBA00023136"/>
    </source>
</evidence>
<dbReference type="GO" id="GO:0022857">
    <property type="term" value="F:transmembrane transporter activity"/>
    <property type="evidence" value="ECO:0007669"/>
    <property type="project" value="InterPro"/>
</dbReference>
<keyword evidence="8" id="KW-1185">Reference proteome</keyword>
<sequence length="386" mass="43775">MAVTLGILSQFLFGTFLPWRRVVLINCAVPIISFISLIFVPESPVWLISKKRYDEARKSIAWLRGWVPIESVDVEFQELCNHRRQEETRQSESPATDKNEIVSTKNTNKFRSIKLLTTKQFLWPYFVVCLAFFLGHFNGNTTLQIYAIKIFSTLKTPIDKYYATVLMGVVQLLGCIVCVTFVNILGKRIINFISLLGSGICFLIVASYAYIIDVKYLDEMVKTNDMGNITNENILNEASYEGFRWIPVTFLVASAFLTYVGIKILPWILTGEVYFSEVRATASGLSGGTGYILGFISNKIFLNLVSWFTLPGVFWFYGAVSIIGTFLLYFILPETEGKSLFEITEHFAGRSKLGTSVRRKNGKRLSGKNNNAFEPDVRNVHLESRL</sequence>
<gene>
    <name evidence="7" type="ORF">NQ315_013935</name>
</gene>
<feature type="transmembrane region" description="Helical" evidence="5">
    <location>
        <begin position="290"/>
        <end position="308"/>
    </location>
</feature>
<dbReference type="InterPro" id="IPR036259">
    <property type="entry name" value="MFS_trans_sf"/>
</dbReference>
<feature type="domain" description="Major facilitator superfamily (MFS) profile" evidence="6">
    <location>
        <begin position="1"/>
        <end position="336"/>
    </location>
</feature>
<dbReference type="InterPro" id="IPR005828">
    <property type="entry name" value="MFS_sugar_transport-like"/>
</dbReference>
<feature type="transmembrane region" description="Helical" evidence="5">
    <location>
        <begin position="161"/>
        <end position="182"/>
    </location>
</feature>
<evidence type="ECO:0000313" key="8">
    <source>
        <dbReference type="Proteomes" id="UP001159042"/>
    </source>
</evidence>
<dbReference type="AlphaFoldDB" id="A0AAV8VRY8"/>
<proteinExistence type="predicted"/>
<dbReference type="EMBL" id="JANEYG010000040">
    <property type="protein sequence ID" value="KAJ8916731.1"/>
    <property type="molecule type" value="Genomic_DNA"/>
</dbReference>
<dbReference type="Proteomes" id="UP001159042">
    <property type="component" value="Unassembled WGS sequence"/>
</dbReference>
<evidence type="ECO:0000256" key="1">
    <source>
        <dbReference type="ARBA" id="ARBA00004141"/>
    </source>
</evidence>
<protein>
    <recommendedName>
        <fullName evidence="6">Major facilitator superfamily (MFS) profile domain-containing protein</fullName>
    </recommendedName>
</protein>
<keyword evidence="3 5" id="KW-1133">Transmembrane helix</keyword>
<dbReference type="PROSITE" id="PS50850">
    <property type="entry name" value="MFS"/>
    <property type="match status" value="1"/>
</dbReference>
<feature type="transmembrane region" description="Helical" evidence="5">
    <location>
        <begin position="121"/>
        <end position="141"/>
    </location>
</feature>